<evidence type="ECO:0000256" key="8">
    <source>
        <dbReference type="ARBA" id="ARBA00022989"/>
    </source>
</evidence>
<accession>A0A8B7YQI9</accession>
<reference evidence="15" key="1">
    <citation type="submission" date="2025-08" db="UniProtKB">
        <authorList>
            <consortium name="RefSeq"/>
        </authorList>
    </citation>
    <scope>IDENTIFICATION</scope>
</reference>
<keyword evidence="14" id="KW-1185">Reference proteome</keyword>
<evidence type="ECO:0000313" key="14">
    <source>
        <dbReference type="Proteomes" id="UP000694845"/>
    </source>
</evidence>
<evidence type="ECO:0000256" key="3">
    <source>
        <dbReference type="ARBA" id="ARBA00005735"/>
    </source>
</evidence>
<organism evidence="14 15">
    <name type="scientific">Acanthaster planci</name>
    <name type="common">Crown-of-thorns starfish</name>
    <dbReference type="NCBI Taxonomy" id="133434"/>
    <lineage>
        <taxon>Eukaryota</taxon>
        <taxon>Metazoa</taxon>
        <taxon>Echinodermata</taxon>
        <taxon>Eleutherozoa</taxon>
        <taxon>Asterozoa</taxon>
        <taxon>Asteroidea</taxon>
        <taxon>Valvatacea</taxon>
        <taxon>Valvatida</taxon>
        <taxon>Acanthasteridae</taxon>
        <taxon>Acanthaster</taxon>
    </lineage>
</organism>
<comment type="subcellular location">
    <subcellularLocation>
        <location evidence="1">Membrane</location>
        <topology evidence="1">Single-pass type II membrane protein</topology>
    </subcellularLocation>
</comment>
<dbReference type="PANTHER" id="PTHR19300">
    <property type="entry name" value="BETA-1,4-GALACTOSYLTRANSFERASE"/>
    <property type="match status" value="1"/>
</dbReference>
<dbReference type="OMA" id="WIPANCH"/>
<dbReference type="RefSeq" id="XP_022093696.1">
    <property type="nucleotide sequence ID" value="XM_022238004.1"/>
</dbReference>
<dbReference type="Proteomes" id="UP000694845">
    <property type="component" value="Unplaced"/>
</dbReference>
<dbReference type="PANTHER" id="PTHR19300:SF38">
    <property type="entry name" value="BETA-1,4-GALACTOSYLTRANSFERASE"/>
    <property type="match status" value="1"/>
</dbReference>
<gene>
    <name evidence="15" type="primary">LOC110980926</name>
</gene>
<keyword evidence="7" id="KW-0735">Signal-anchor</keyword>
<dbReference type="Gene3D" id="3.90.550.10">
    <property type="entry name" value="Spore Coat Polysaccharide Biosynthesis Protein SpsA, Chain A"/>
    <property type="match status" value="1"/>
</dbReference>
<keyword evidence="10" id="KW-0325">Glycoprotein</keyword>
<keyword evidence="5" id="KW-0808">Transferase</keyword>
<dbReference type="Pfam" id="PF02709">
    <property type="entry name" value="Glyco_transf_7C"/>
    <property type="match status" value="1"/>
</dbReference>
<dbReference type="Pfam" id="PF13733">
    <property type="entry name" value="Glyco_transf_7N"/>
    <property type="match status" value="1"/>
</dbReference>
<dbReference type="GO" id="GO:0005975">
    <property type="term" value="P:carbohydrate metabolic process"/>
    <property type="evidence" value="ECO:0007669"/>
    <property type="project" value="InterPro"/>
</dbReference>
<sequence length="505" mass="58546">MTVSVQNAPVRAVVMKHKSYPYRLLQKIFAWIFYNLIVTTKRSVELTRAAGQKWGAIQQNGRPPAVGRKALTKPLFRTVRTVDFQAVFWLLTLLAVASTLMLWSSVSTIYGVEQDGGGYRLSDWLNRLRRSIDLAYDPNQRVSIRSQDIRYGETDEICEENDFAGSDGNVTLYMNWTELYHAEEEILRTSTSFVRKHLHTDNVLVRSIYADAAHGGRRPERKQPHRTVSDALSEGILIDDYYYVSGGHWIPAKCHPRWKVAIIVPFRDRFYQLPIFLRNIVPFLKRQKLEFGIYVIEQANGLDFNRAMLMNVGFQQALNFSRWDCFIFHDVDHLPLNNANYYGCSHMPRHFISGADRWNYKLQYSFFFGAVTGFTRSQIQKFNGFPNAYWGWGGEDDDILIRIQAHGFFKTRPWGVTGFYNVIAEHHKSAPKNKKRVCLLDYAHERLESDGLSNLVYPPARVTLTPLYTNISVNITKLALNPTWTVCTRDYKRAKKDELVNWKMN</sequence>
<feature type="transmembrane region" description="Helical" evidence="11">
    <location>
        <begin position="20"/>
        <end position="38"/>
    </location>
</feature>
<keyword evidence="6 11" id="KW-0812">Transmembrane</keyword>
<comment type="similarity">
    <text evidence="3">Belongs to the glycosyltransferase 7 family.</text>
</comment>
<evidence type="ECO:0000256" key="9">
    <source>
        <dbReference type="ARBA" id="ARBA00023136"/>
    </source>
</evidence>
<dbReference type="UniPathway" id="UPA00378"/>
<feature type="domain" description="Galactosyltransferase C-terminal" evidence="12">
    <location>
        <begin position="349"/>
        <end position="424"/>
    </location>
</feature>
<evidence type="ECO:0000256" key="4">
    <source>
        <dbReference type="ARBA" id="ARBA00022676"/>
    </source>
</evidence>
<evidence type="ECO:0000256" key="10">
    <source>
        <dbReference type="ARBA" id="ARBA00023180"/>
    </source>
</evidence>
<comment type="pathway">
    <text evidence="2">Protein modification; protein glycosylation.</text>
</comment>
<dbReference type="InterPro" id="IPR003859">
    <property type="entry name" value="Galactosyl_T"/>
</dbReference>
<dbReference type="InterPro" id="IPR027995">
    <property type="entry name" value="Galactosyl_T_N"/>
</dbReference>
<evidence type="ECO:0000256" key="11">
    <source>
        <dbReference type="SAM" id="Phobius"/>
    </source>
</evidence>
<dbReference type="InterPro" id="IPR027791">
    <property type="entry name" value="Galactosyl_T_C"/>
</dbReference>
<dbReference type="InterPro" id="IPR029044">
    <property type="entry name" value="Nucleotide-diphossugar_trans"/>
</dbReference>
<dbReference type="CDD" id="cd00899">
    <property type="entry name" value="b4GalT"/>
    <property type="match status" value="1"/>
</dbReference>
<evidence type="ECO:0000256" key="6">
    <source>
        <dbReference type="ARBA" id="ARBA00022692"/>
    </source>
</evidence>
<dbReference type="GO" id="GO:0005794">
    <property type="term" value="C:Golgi apparatus"/>
    <property type="evidence" value="ECO:0007669"/>
    <property type="project" value="TreeGrafter"/>
</dbReference>
<evidence type="ECO:0000259" key="13">
    <source>
        <dbReference type="Pfam" id="PF13733"/>
    </source>
</evidence>
<dbReference type="SUPFAM" id="SSF53448">
    <property type="entry name" value="Nucleotide-diphospho-sugar transferases"/>
    <property type="match status" value="1"/>
</dbReference>
<dbReference type="OrthoDB" id="10038994at2759"/>
<protein>
    <submittedName>
        <fullName evidence="15">Beta-1,4-galactosyltransferase 5-like isoform X1</fullName>
    </submittedName>
</protein>
<keyword evidence="9 11" id="KW-0472">Membrane</keyword>
<dbReference type="GO" id="GO:0016020">
    <property type="term" value="C:membrane"/>
    <property type="evidence" value="ECO:0007669"/>
    <property type="project" value="UniProtKB-SubCell"/>
</dbReference>
<dbReference type="AlphaFoldDB" id="A0A8B7YQI9"/>
<evidence type="ECO:0000256" key="1">
    <source>
        <dbReference type="ARBA" id="ARBA00004606"/>
    </source>
</evidence>
<evidence type="ECO:0000256" key="2">
    <source>
        <dbReference type="ARBA" id="ARBA00004922"/>
    </source>
</evidence>
<keyword evidence="4" id="KW-0328">Glycosyltransferase</keyword>
<name>A0A8B7YQI9_ACAPL</name>
<evidence type="ECO:0000313" key="15">
    <source>
        <dbReference type="RefSeq" id="XP_022093696.1"/>
    </source>
</evidence>
<proteinExistence type="inferred from homology"/>
<feature type="domain" description="Galactosyltransferase N-terminal" evidence="13">
    <location>
        <begin position="245"/>
        <end position="345"/>
    </location>
</feature>
<evidence type="ECO:0000256" key="7">
    <source>
        <dbReference type="ARBA" id="ARBA00022968"/>
    </source>
</evidence>
<dbReference type="PRINTS" id="PR02050">
    <property type="entry name" value="B14GALTRFASE"/>
</dbReference>
<dbReference type="GeneID" id="110980926"/>
<feature type="transmembrane region" description="Helical" evidence="11">
    <location>
        <begin position="86"/>
        <end position="106"/>
    </location>
</feature>
<evidence type="ECO:0000256" key="5">
    <source>
        <dbReference type="ARBA" id="ARBA00022679"/>
    </source>
</evidence>
<dbReference type="GO" id="GO:0008489">
    <property type="term" value="F:UDP-galactose:glucosylceramide beta-1,4-galactosyltransferase activity"/>
    <property type="evidence" value="ECO:0007669"/>
    <property type="project" value="TreeGrafter"/>
</dbReference>
<dbReference type="KEGG" id="aplc:110980926"/>
<keyword evidence="8 11" id="KW-1133">Transmembrane helix</keyword>
<evidence type="ECO:0000259" key="12">
    <source>
        <dbReference type="Pfam" id="PF02709"/>
    </source>
</evidence>